<name>A0A7C8MJ28_9PLEO</name>
<dbReference type="Proteomes" id="UP000481861">
    <property type="component" value="Unassembled WGS sequence"/>
</dbReference>
<dbReference type="EMBL" id="JAADJZ010000013">
    <property type="protein sequence ID" value="KAF2870524.1"/>
    <property type="molecule type" value="Genomic_DNA"/>
</dbReference>
<sequence length="273" mass="31025">MDENEAKRDDETTRNDETNRRNKLLGAPSMNLDFPKGNIGAAEIVAFLPLWLKSWDVTERLANNGASASTLATLVNRFRELPNGPINSNSVNVMIREAVGKRAKTDDSWVDWSFGRHTTPVDWDRTSVSVADFRTPRVTHPTQLSELPRAVLFKDLAQGVKKMPSGHDALDLTKCVQYHLAHPDEQWYFPNDFDRLVQHLGTTLVKPEHYDQAVFARWTTARTKSLQNRAYAIPRSEDGRIQKHKFTELDMMTVDSMDVDKDHVEVSSLDHVG</sequence>
<organism evidence="2 3">
    <name type="scientific">Massariosphaeria phaeospora</name>
    <dbReference type="NCBI Taxonomy" id="100035"/>
    <lineage>
        <taxon>Eukaryota</taxon>
        <taxon>Fungi</taxon>
        <taxon>Dikarya</taxon>
        <taxon>Ascomycota</taxon>
        <taxon>Pezizomycotina</taxon>
        <taxon>Dothideomycetes</taxon>
        <taxon>Pleosporomycetidae</taxon>
        <taxon>Pleosporales</taxon>
        <taxon>Pleosporales incertae sedis</taxon>
        <taxon>Massariosphaeria</taxon>
    </lineage>
</organism>
<feature type="region of interest" description="Disordered" evidence="1">
    <location>
        <begin position="1"/>
        <end position="27"/>
    </location>
</feature>
<evidence type="ECO:0000256" key="1">
    <source>
        <dbReference type="SAM" id="MobiDB-lite"/>
    </source>
</evidence>
<evidence type="ECO:0000313" key="2">
    <source>
        <dbReference type="EMBL" id="KAF2870524.1"/>
    </source>
</evidence>
<protein>
    <submittedName>
        <fullName evidence="2">Uncharacterized protein</fullName>
    </submittedName>
</protein>
<dbReference type="AlphaFoldDB" id="A0A7C8MJ28"/>
<accession>A0A7C8MJ28</accession>
<proteinExistence type="predicted"/>
<dbReference type="OrthoDB" id="3675232at2759"/>
<gene>
    <name evidence="2" type="ORF">BDV95DRAFT_496123</name>
</gene>
<feature type="non-terminal residue" evidence="2">
    <location>
        <position position="273"/>
    </location>
</feature>
<comment type="caution">
    <text evidence="2">The sequence shown here is derived from an EMBL/GenBank/DDBJ whole genome shotgun (WGS) entry which is preliminary data.</text>
</comment>
<keyword evidence="3" id="KW-1185">Reference proteome</keyword>
<reference evidence="2 3" key="1">
    <citation type="submission" date="2020-01" db="EMBL/GenBank/DDBJ databases">
        <authorList>
            <consortium name="DOE Joint Genome Institute"/>
            <person name="Haridas S."/>
            <person name="Albert R."/>
            <person name="Binder M."/>
            <person name="Bloem J."/>
            <person name="Labutti K."/>
            <person name="Salamov A."/>
            <person name="Andreopoulos B."/>
            <person name="Baker S.E."/>
            <person name="Barry K."/>
            <person name="Bills G."/>
            <person name="Bluhm B.H."/>
            <person name="Cannon C."/>
            <person name="Castanera R."/>
            <person name="Culley D.E."/>
            <person name="Daum C."/>
            <person name="Ezra D."/>
            <person name="Gonzalez J.B."/>
            <person name="Henrissat B."/>
            <person name="Kuo A."/>
            <person name="Liang C."/>
            <person name="Lipzen A."/>
            <person name="Lutzoni F."/>
            <person name="Magnuson J."/>
            <person name="Mondo S."/>
            <person name="Nolan M."/>
            <person name="Ohm R."/>
            <person name="Pangilinan J."/>
            <person name="Park H.-J.H."/>
            <person name="Ramirez L."/>
            <person name="Alfaro M."/>
            <person name="Sun H."/>
            <person name="Tritt A."/>
            <person name="Yoshinaga Y."/>
            <person name="Zwiers L.-H.L."/>
            <person name="Turgeon B.G."/>
            <person name="Goodwin S.B."/>
            <person name="Spatafora J.W."/>
            <person name="Crous P.W."/>
            <person name="Grigoriev I.V."/>
        </authorList>
    </citation>
    <scope>NUCLEOTIDE SEQUENCE [LARGE SCALE GENOMIC DNA]</scope>
    <source>
        <strain evidence="2 3">CBS 611.86</strain>
    </source>
</reference>
<feature type="compositionally biased region" description="Basic and acidic residues" evidence="1">
    <location>
        <begin position="1"/>
        <end position="20"/>
    </location>
</feature>
<evidence type="ECO:0000313" key="3">
    <source>
        <dbReference type="Proteomes" id="UP000481861"/>
    </source>
</evidence>